<reference evidence="3" key="2">
    <citation type="submission" date="2021-10" db="EMBL/GenBank/DDBJ databases">
        <title>Phylogenomics reveals ancestral predisposition of the termite-cultivated fungus Termitomyces towards a domesticated lifestyle.</title>
        <authorList>
            <person name="Auxier B."/>
            <person name="Grum-Grzhimaylo A."/>
            <person name="Cardenas M.E."/>
            <person name="Lodge J.D."/>
            <person name="Laessoe T."/>
            <person name="Pedersen O."/>
            <person name="Smith M.E."/>
            <person name="Kuyper T.W."/>
            <person name="Franco-Molano E.A."/>
            <person name="Baroni T.J."/>
            <person name="Aanen D.K."/>
        </authorList>
    </citation>
    <scope>NUCLEOTIDE SEQUENCE</scope>
    <source>
        <strain evidence="3">D49</strain>
    </source>
</reference>
<gene>
    <name evidence="3" type="ORF">H0H81_007130</name>
</gene>
<dbReference type="Proteomes" id="UP000717328">
    <property type="component" value="Unassembled WGS sequence"/>
</dbReference>
<feature type="transmembrane region" description="Helical" evidence="2">
    <location>
        <begin position="30"/>
        <end position="51"/>
    </location>
</feature>
<keyword evidence="2" id="KW-1133">Transmembrane helix</keyword>
<dbReference type="OrthoDB" id="419711at2759"/>
<dbReference type="EMBL" id="JABCKI010005902">
    <property type="protein sequence ID" value="KAG5636701.1"/>
    <property type="molecule type" value="Genomic_DNA"/>
</dbReference>
<keyword evidence="4" id="KW-1185">Reference proteome</keyword>
<evidence type="ECO:0000313" key="3">
    <source>
        <dbReference type="EMBL" id="KAG5636701.1"/>
    </source>
</evidence>
<reference evidence="3" key="1">
    <citation type="submission" date="2021-02" db="EMBL/GenBank/DDBJ databases">
        <authorList>
            <person name="Nieuwenhuis M."/>
            <person name="Van De Peppel L.J.J."/>
        </authorList>
    </citation>
    <scope>NUCLEOTIDE SEQUENCE</scope>
    <source>
        <strain evidence="3">D49</strain>
    </source>
</reference>
<sequence>MKNFYQRVGVDTTFDPEHKHVTSPVFSPGILAAIRLTLAVYTLFTLLFTLIWDYVRTTTGPSFFSYFTHLSYIGLCSYLFASGVQTFAFSRNLNSASPSYPLQRWPRLLQFLHVLLEVTVTTFPWTNISVHLLNVVFALFEVLLTNIPPAPWMTLPFGLVMLGGYLGVAYITHETQNFYPYSFLDPKKEKGFLAVYIAGIAIGYCIVFLFVRYVIVARARIVALRQKSAGYAPSTTTRRTTEEWEEVQAKEASGTA</sequence>
<feature type="transmembrane region" description="Helical" evidence="2">
    <location>
        <begin position="152"/>
        <end position="173"/>
    </location>
</feature>
<feature type="transmembrane region" description="Helical" evidence="2">
    <location>
        <begin position="193"/>
        <end position="215"/>
    </location>
</feature>
<feature type="region of interest" description="Disordered" evidence="1">
    <location>
        <begin position="235"/>
        <end position="256"/>
    </location>
</feature>
<organism evidence="3 4">
    <name type="scientific">Sphagnurus paluster</name>
    <dbReference type="NCBI Taxonomy" id="117069"/>
    <lineage>
        <taxon>Eukaryota</taxon>
        <taxon>Fungi</taxon>
        <taxon>Dikarya</taxon>
        <taxon>Basidiomycota</taxon>
        <taxon>Agaricomycotina</taxon>
        <taxon>Agaricomycetes</taxon>
        <taxon>Agaricomycetidae</taxon>
        <taxon>Agaricales</taxon>
        <taxon>Tricholomatineae</taxon>
        <taxon>Lyophyllaceae</taxon>
        <taxon>Sphagnurus</taxon>
    </lineage>
</organism>
<feature type="transmembrane region" description="Helical" evidence="2">
    <location>
        <begin position="63"/>
        <end position="88"/>
    </location>
</feature>
<keyword evidence="2" id="KW-0812">Transmembrane</keyword>
<evidence type="ECO:0000256" key="2">
    <source>
        <dbReference type="SAM" id="Phobius"/>
    </source>
</evidence>
<protein>
    <recommendedName>
        <fullName evidence="5">FAR-17a/AIG1-like protein</fullName>
    </recommendedName>
</protein>
<dbReference type="PANTHER" id="PTHR12242">
    <property type="entry name" value="OS02G0130600 PROTEIN-RELATED"/>
    <property type="match status" value="1"/>
</dbReference>
<feature type="transmembrane region" description="Helical" evidence="2">
    <location>
        <begin position="108"/>
        <end position="140"/>
    </location>
</feature>
<evidence type="ECO:0000256" key="1">
    <source>
        <dbReference type="SAM" id="MobiDB-lite"/>
    </source>
</evidence>
<dbReference type="PANTHER" id="PTHR12242:SF1">
    <property type="entry name" value="MYND-TYPE DOMAIN-CONTAINING PROTEIN"/>
    <property type="match status" value="1"/>
</dbReference>
<comment type="caution">
    <text evidence="3">The sequence shown here is derived from an EMBL/GenBank/DDBJ whole genome shotgun (WGS) entry which is preliminary data.</text>
</comment>
<proteinExistence type="predicted"/>
<evidence type="ECO:0008006" key="5">
    <source>
        <dbReference type="Google" id="ProtNLM"/>
    </source>
</evidence>
<accession>A0A9P7K3G1</accession>
<name>A0A9P7K3G1_9AGAR</name>
<keyword evidence="2" id="KW-0472">Membrane</keyword>
<evidence type="ECO:0000313" key="4">
    <source>
        <dbReference type="Proteomes" id="UP000717328"/>
    </source>
</evidence>
<dbReference type="GO" id="GO:0016020">
    <property type="term" value="C:membrane"/>
    <property type="evidence" value="ECO:0007669"/>
    <property type="project" value="TreeGrafter"/>
</dbReference>
<dbReference type="AlphaFoldDB" id="A0A9P7K3G1"/>